<dbReference type="InterPro" id="IPR008918">
    <property type="entry name" value="HhH2"/>
</dbReference>
<dbReference type="OrthoDB" id="31113at2759"/>
<feature type="compositionally biased region" description="Basic residues" evidence="4">
    <location>
        <begin position="815"/>
        <end position="828"/>
    </location>
</feature>
<reference evidence="7" key="1">
    <citation type="submission" date="2015-02" db="EMBL/GenBank/DDBJ databases">
        <authorList>
            <person name="Gon?alves P."/>
        </authorList>
    </citation>
    <scope>NUCLEOTIDE SEQUENCE [LARGE SCALE GENOMIC DNA]</scope>
</reference>
<evidence type="ECO:0000313" key="6">
    <source>
        <dbReference type="EMBL" id="CEQ42947.1"/>
    </source>
</evidence>
<dbReference type="PRINTS" id="PR00853">
    <property type="entry name" value="XPGRADSUPER"/>
</dbReference>
<dbReference type="PANTHER" id="PTHR16171:SF7">
    <property type="entry name" value="DNA REPAIR PROTEIN RAD2"/>
    <property type="match status" value="1"/>
</dbReference>
<dbReference type="CDD" id="cd09904">
    <property type="entry name" value="H3TH_XPG"/>
    <property type="match status" value="1"/>
</dbReference>
<dbReference type="CDD" id="cd09868">
    <property type="entry name" value="PIN_XPG_RAD2"/>
    <property type="match status" value="1"/>
</dbReference>
<keyword evidence="3" id="KW-0175">Coiled coil</keyword>
<dbReference type="InterPro" id="IPR006086">
    <property type="entry name" value="XPG-I_dom"/>
</dbReference>
<dbReference type="Gene3D" id="1.10.150.20">
    <property type="entry name" value="5' to 3' exonuclease, C-terminal subdomain"/>
    <property type="match status" value="1"/>
</dbReference>
<dbReference type="SUPFAM" id="SSF47807">
    <property type="entry name" value="5' to 3' exonuclease, C-terminal subdomain"/>
    <property type="match status" value="1"/>
</dbReference>
<dbReference type="AlphaFoldDB" id="A0A0D6ES49"/>
<evidence type="ECO:0000256" key="2">
    <source>
        <dbReference type="ARBA" id="ARBA00023242"/>
    </source>
</evidence>
<gene>
    <name evidence="6" type="primary">SPOSA6832_04803</name>
</gene>
<comment type="subcellular location">
    <subcellularLocation>
        <location evidence="1">Nucleus</location>
    </subcellularLocation>
</comment>
<dbReference type="Gene3D" id="3.40.50.1010">
    <property type="entry name" value="5'-nuclease"/>
    <property type="match status" value="1"/>
</dbReference>
<feature type="compositionally biased region" description="Pro residues" evidence="4">
    <location>
        <begin position="160"/>
        <end position="174"/>
    </location>
</feature>
<feature type="coiled-coil region" evidence="3">
    <location>
        <begin position="418"/>
        <end position="457"/>
    </location>
</feature>
<accession>A0A0D6ES49</accession>
<dbReference type="GO" id="GO:0004520">
    <property type="term" value="F:DNA endonuclease activity"/>
    <property type="evidence" value="ECO:0007669"/>
    <property type="project" value="TreeGrafter"/>
</dbReference>
<proteinExistence type="predicted"/>
<feature type="compositionally biased region" description="Low complexity" evidence="4">
    <location>
        <begin position="285"/>
        <end position="295"/>
    </location>
</feature>
<dbReference type="GO" id="GO:0005634">
    <property type="term" value="C:nucleus"/>
    <property type="evidence" value="ECO:0007669"/>
    <property type="project" value="UniProtKB-SubCell"/>
</dbReference>
<dbReference type="SMART" id="SM00279">
    <property type="entry name" value="HhH2"/>
    <property type="match status" value="1"/>
</dbReference>
<evidence type="ECO:0000256" key="1">
    <source>
        <dbReference type="ARBA" id="ARBA00004123"/>
    </source>
</evidence>
<feature type="region of interest" description="Disordered" evidence="4">
    <location>
        <begin position="270"/>
        <end position="379"/>
    </location>
</feature>
<dbReference type="InterPro" id="IPR029060">
    <property type="entry name" value="PIN-like_dom_sf"/>
</dbReference>
<dbReference type="Pfam" id="PF00867">
    <property type="entry name" value="XPG_I"/>
    <property type="match status" value="1"/>
</dbReference>
<feature type="domain" description="XPG-I" evidence="5">
    <location>
        <begin position="489"/>
        <end position="558"/>
    </location>
</feature>
<dbReference type="SUPFAM" id="SSF88723">
    <property type="entry name" value="PIN domain-like"/>
    <property type="match status" value="1"/>
</dbReference>
<keyword evidence="2" id="KW-0539">Nucleus</keyword>
<organism evidence="6 7">
    <name type="scientific">Sporidiobolus salmonicolor</name>
    <name type="common">Yeast-like fungus</name>
    <name type="synonym">Sporobolomyces salmonicolor</name>
    <dbReference type="NCBI Taxonomy" id="5005"/>
    <lineage>
        <taxon>Eukaryota</taxon>
        <taxon>Fungi</taxon>
        <taxon>Dikarya</taxon>
        <taxon>Basidiomycota</taxon>
        <taxon>Pucciniomycotina</taxon>
        <taxon>Microbotryomycetes</taxon>
        <taxon>Sporidiobolales</taxon>
        <taxon>Sporidiobolaceae</taxon>
        <taxon>Sporobolomyces</taxon>
    </lineage>
</organism>
<feature type="region of interest" description="Disordered" evidence="4">
    <location>
        <begin position="763"/>
        <end position="884"/>
    </location>
</feature>
<feature type="compositionally biased region" description="Acidic residues" evidence="4">
    <location>
        <begin position="776"/>
        <end position="788"/>
    </location>
</feature>
<dbReference type="EMBL" id="CENE01000041">
    <property type="protein sequence ID" value="CEQ42947.1"/>
    <property type="molecule type" value="Genomic_DNA"/>
</dbReference>
<dbReference type="InterPro" id="IPR006084">
    <property type="entry name" value="XPG/Rad2"/>
</dbReference>
<dbReference type="GO" id="GO:0006281">
    <property type="term" value="P:DNA repair"/>
    <property type="evidence" value="ECO:0007669"/>
    <property type="project" value="UniProtKB-ARBA"/>
</dbReference>
<feature type="compositionally biased region" description="Polar residues" evidence="4">
    <location>
        <begin position="763"/>
        <end position="772"/>
    </location>
</feature>
<dbReference type="SMART" id="SM00484">
    <property type="entry name" value="XPGI"/>
    <property type="match status" value="1"/>
</dbReference>
<feature type="compositionally biased region" description="Pro residues" evidence="4">
    <location>
        <begin position="296"/>
        <end position="314"/>
    </location>
</feature>
<feature type="compositionally biased region" description="Low complexity" evidence="4">
    <location>
        <begin position="137"/>
        <end position="159"/>
    </location>
</feature>
<dbReference type="PANTHER" id="PTHR16171">
    <property type="entry name" value="DNA REPAIR PROTEIN COMPLEMENTING XP-G CELLS-RELATED"/>
    <property type="match status" value="1"/>
</dbReference>
<evidence type="ECO:0000259" key="5">
    <source>
        <dbReference type="SMART" id="SM00484"/>
    </source>
</evidence>
<dbReference type="InterPro" id="IPR036279">
    <property type="entry name" value="5-3_exonuclease_C_sf"/>
</dbReference>
<sequence>MNGEASSHLFLGDDDVELQEALLQSAELASRQTELASQAIQSRLPISAPTRRPPSASTSATRYPAAGDEPDDSMEYVDIPASYTELHRRAAQQAPPDDTDDSDAFEEVRVAAPQQVRPVLQAPIVATTLTGRKPPTRAASHAADAEAAPALSDARASSRPPRPASPEQALPPPRNILDTLLPSDSESDAEEQPSSPLDHAPSPVKRGFALSSEVSAHDFAMEEQAFSIGPARPVRPLAFSRNLEDVTSKEMLIRTASPVAAPVSTAEEPLKFELDVDQHPPPSVSNRPSPKLPSRSPSPFPAHVLPLPPSPTPPVASDHDADGAPSLAAEESLPSPETAPEFEAPTLPKLPVAASPPSPASPPRQSPSAASLAVVPHHDHESEEEFLAWSRSPTPLPHRRGSVPLFVDASESEDEEVAREIEREADEYANMMSVLRNRKLEDMQQEARSDVAKLMAQRNTEQRNADGVTRAMASDIKASLEALPPEMLALFGIPWIDAPQEAEAECASLLTRSLVDGIVTDDSDVFLFGGSRIYRNMFNNNTYVECYLLTDLERELGLDRDKLVRLAYLLGGDYTDGLPGVGPVLGRELLEEFKGGDGLKRFKEWWLRVQGGKDTDSETNTAWKRKFKKGHGNLVIDPAWPNPEIVCPRRLQVIARTALTCVTCAHQANAYYRPTVSESDERFSWAGPDIDGLRIYLARQLGWDQAKSDSILLPLQKHQKEVVEGKAKQVQITDFFDPSAGYDDARRHKQPVQYGSKRLQKVLQSWKQQQAGDGTLESDAEDQEEEEDKPAKKKRKKSAQKAPREKAAKAPAAPRHPKKSAATSRKRQAREARDARAEANGGVYVSDEELGDEPAPPRRLQAPRKSKTKKKVVETASDVEADDE</sequence>
<name>A0A0D6ES49_SPOSA</name>
<keyword evidence="7" id="KW-1185">Reference proteome</keyword>
<dbReference type="Proteomes" id="UP000243876">
    <property type="component" value="Unassembled WGS sequence"/>
</dbReference>
<evidence type="ECO:0000256" key="4">
    <source>
        <dbReference type="SAM" id="MobiDB-lite"/>
    </source>
</evidence>
<evidence type="ECO:0000256" key="3">
    <source>
        <dbReference type="SAM" id="Coils"/>
    </source>
</evidence>
<evidence type="ECO:0000313" key="7">
    <source>
        <dbReference type="Proteomes" id="UP000243876"/>
    </source>
</evidence>
<dbReference type="GO" id="GO:0003697">
    <property type="term" value="F:single-stranded DNA binding"/>
    <property type="evidence" value="ECO:0007669"/>
    <property type="project" value="TreeGrafter"/>
</dbReference>
<protein>
    <submittedName>
        <fullName evidence="6">SPOSA6832_04803-mRNA-1:cds</fullName>
    </submittedName>
</protein>
<feature type="compositionally biased region" description="Basic residues" evidence="4">
    <location>
        <begin position="861"/>
        <end position="870"/>
    </location>
</feature>
<feature type="compositionally biased region" description="Pro residues" evidence="4">
    <location>
        <begin position="354"/>
        <end position="365"/>
    </location>
</feature>
<feature type="region of interest" description="Disordered" evidence="4">
    <location>
        <begin position="39"/>
        <end position="209"/>
    </location>
</feature>